<keyword evidence="4 6" id="KW-0472">Membrane</keyword>
<evidence type="ECO:0000259" key="7">
    <source>
        <dbReference type="Pfam" id="PF20684"/>
    </source>
</evidence>
<reference evidence="8 9" key="1">
    <citation type="journal article" date="2018" name="IMA Fungus">
        <title>IMA Genome-F 9: Draft genome sequence of Annulohypoxylon stygium, Aspergillus mulundensis, Berkeleyomyces basicola (syn. Thielaviopsis basicola), Ceratocystis smalleyi, two Cercospora beticola strains, Coleophoma cylindrospora, Fusarium fracticaudum, Phialophora cf. hyalina, and Morchella septimelata.</title>
        <authorList>
            <person name="Wingfield B.D."/>
            <person name="Bills G.F."/>
            <person name="Dong Y."/>
            <person name="Huang W."/>
            <person name="Nel W.J."/>
            <person name="Swalarsk-Parry B.S."/>
            <person name="Vaghefi N."/>
            <person name="Wilken P.M."/>
            <person name="An Z."/>
            <person name="de Beer Z.W."/>
            <person name="De Vos L."/>
            <person name="Chen L."/>
            <person name="Duong T.A."/>
            <person name="Gao Y."/>
            <person name="Hammerbacher A."/>
            <person name="Kikkert J.R."/>
            <person name="Li Y."/>
            <person name="Li H."/>
            <person name="Li K."/>
            <person name="Li Q."/>
            <person name="Liu X."/>
            <person name="Ma X."/>
            <person name="Naidoo K."/>
            <person name="Pethybridge S.J."/>
            <person name="Sun J."/>
            <person name="Steenkamp E.T."/>
            <person name="van der Nest M.A."/>
            <person name="van Wyk S."/>
            <person name="Wingfield M.J."/>
            <person name="Xiong C."/>
            <person name="Yue Q."/>
            <person name="Zhang X."/>
        </authorList>
    </citation>
    <scope>NUCLEOTIDE SEQUENCE [LARGE SCALE GENOMIC DNA]</scope>
    <source>
        <strain evidence="8 9">BP5796</strain>
    </source>
</reference>
<keyword evidence="2 6" id="KW-0812">Transmembrane</keyword>
<feature type="transmembrane region" description="Helical" evidence="6">
    <location>
        <begin position="117"/>
        <end position="142"/>
    </location>
</feature>
<comment type="similarity">
    <text evidence="5">Belongs to the SAT4 family.</text>
</comment>
<feature type="transmembrane region" description="Helical" evidence="6">
    <location>
        <begin position="12"/>
        <end position="31"/>
    </location>
</feature>
<dbReference type="InterPro" id="IPR049326">
    <property type="entry name" value="Rhodopsin_dom_fungi"/>
</dbReference>
<accession>A0A3D8RW26</accession>
<keyword evidence="3 6" id="KW-1133">Transmembrane helix</keyword>
<sequence length="301" mass="33386">MIINGQGKFMIVLSAAFLVLNTFFIGLRVYTKTAISKNFSWNDVGMMTVVLTYGSLMALLILGVMNGIGEHIAAGALAKLGDALKYIWFLEVIYVVLTSIMKASIASTLLQWAHKRVHIVLLWTAIVLDALICSVFVFYLIFQCQPVSYAWTFIDPKSKGHCAPLTGQLYMGYALCLVTISLDMLFLFVPFFMLKGRGVSQRVKLYIYGLFGLGVLASIANFIRLAALVKLKASADALFDAAPVFEWSVVEVSIGICVAGILELGPLMRKYNVKGFESYSSFAKLEDDKRPIIIKMQNIER</sequence>
<protein>
    <recommendedName>
        <fullName evidence="7">Rhodopsin domain-containing protein</fullName>
    </recommendedName>
</protein>
<feature type="transmembrane region" description="Helical" evidence="6">
    <location>
        <begin position="205"/>
        <end position="227"/>
    </location>
</feature>
<keyword evidence="9" id="KW-1185">Reference proteome</keyword>
<dbReference type="PANTHER" id="PTHR33048">
    <property type="entry name" value="PTH11-LIKE INTEGRAL MEMBRANE PROTEIN (AFU_ORTHOLOGUE AFUA_5G11245)"/>
    <property type="match status" value="1"/>
</dbReference>
<evidence type="ECO:0000313" key="9">
    <source>
        <dbReference type="Proteomes" id="UP000256328"/>
    </source>
</evidence>
<feature type="domain" description="Rhodopsin" evidence="7">
    <location>
        <begin position="27"/>
        <end position="269"/>
    </location>
</feature>
<evidence type="ECO:0000256" key="6">
    <source>
        <dbReference type="SAM" id="Phobius"/>
    </source>
</evidence>
<feature type="transmembrane region" description="Helical" evidence="6">
    <location>
        <begin position="43"/>
        <end position="66"/>
    </location>
</feature>
<evidence type="ECO:0000256" key="2">
    <source>
        <dbReference type="ARBA" id="ARBA00022692"/>
    </source>
</evidence>
<proteinExistence type="inferred from homology"/>
<evidence type="ECO:0000256" key="3">
    <source>
        <dbReference type="ARBA" id="ARBA00022989"/>
    </source>
</evidence>
<evidence type="ECO:0000256" key="5">
    <source>
        <dbReference type="ARBA" id="ARBA00038359"/>
    </source>
</evidence>
<comment type="caution">
    <text evidence="8">The sequence shown here is derived from an EMBL/GenBank/DDBJ whole genome shotgun (WGS) entry which is preliminary data.</text>
</comment>
<dbReference type="PANTHER" id="PTHR33048:SF96">
    <property type="entry name" value="INTEGRAL MEMBRANE PROTEIN"/>
    <property type="match status" value="1"/>
</dbReference>
<dbReference type="OrthoDB" id="4682787at2759"/>
<evidence type="ECO:0000313" key="8">
    <source>
        <dbReference type="EMBL" id="RDW78011.1"/>
    </source>
</evidence>
<feature type="transmembrane region" description="Helical" evidence="6">
    <location>
        <begin position="247"/>
        <end position="265"/>
    </location>
</feature>
<dbReference type="Pfam" id="PF20684">
    <property type="entry name" value="Fung_rhodopsin"/>
    <property type="match status" value="1"/>
</dbReference>
<dbReference type="InterPro" id="IPR052337">
    <property type="entry name" value="SAT4-like"/>
</dbReference>
<dbReference type="GO" id="GO:0016020">
    <property type="term" value="C:membrane"/>
    <property type="evidence" value="ECO:0007669"/>
    <property type="project" value="UniProtKB-SubCell"/>
</dbReference>
<evidence type="ECO:0000256" key="1">
    <source>
        <dbReference type="ARBA" id="ARBA00004141"/>
    </source>
</evidence>
<feature type="transmembrane region" description="Helical" evidence="6">
    <location>
        <begin position="170"/>
        <end position="193"/>
    </location>
</feature>
<gene>
    <name evidence="8" type="ORF">BP5796_05863</name>
</gene>
<comment type="subcellular location">
    <subcellularLocation>
        <location evidence="1">Membrane</location>
        <topology evidence="1">Multi-pass membrane protein</topology>
    </subcellularLocation>
</comment>
<dbReference type="AlphaFoldDB" id="A0A3D8RW26"/>
<evidence type="ECO:0000256" key="4">
    <source>
        <dbReference type="ARBA" id="ARBA00023136"/>
    </source>
</evidence>
<dbReference type="Proteomes" id="UP000256328">
    <property type="component" value="Unassembled WGS sequence"/>
</dbReference>
<feature type="transmembrane region" description="Helical" evidence="6">
    <location>
        <begin position="86"/>
        <end position="105"/>
    </location>
</feature>
<organism evidence="8 9">
    <name type="scientific">Coleophoma crateriformis</name>
    <dbReference type="NCBI Taxonomy" id="565419"/>
    <lineage>
        <taxon>Eukaryota</taxon>
        <taxon>Fungi</taxon>
        <taxon>Dikarya</taxon>
        <taxon>Ascomycota</taxon>
        <taxon>Pezizomycotina</taxon>
        <taxon>Leotiomycetes</taxon>
        <taxon>Helotiales</taxon>
        <taxon>Dermateaceae</taxon>
        <taxon>Coleophoma</taxon>
    </lineage>
</organism>
<dbReference type="EMBL" id="PDLN01000008">
    <property type="protein sequence ID" value="RDW78011.1"/>
    <property type="molecule type" value="Genomic_DNA"/>
</dbReference>
<name>A0A3D8RW26_9HELO</name>